<dbReference type="EMBL" id="BRLB01000004">
    <property type="protein sequence ID" value="GKX29468.1"/>
    <property type="molecule type" value="Genomic_DNA"/>
</dbReference>
<organism evidence="2 3">
    <name type="scientific">Vallitalea longa</name>
    <dbReference type="NCBI Taxonomy" id="2936439"/>
    <lineage>
        <taxon>Bacteria</taxon>
        <taxon>Bacillati</taxon>
        <taxon>Bacillota</taxon>
        <taxon>Clostridia</taxon>
        <taxon>Lachnospirales</taxon>
        <taxon>Vallitaleaceae</taxon>
        <taxon>Vallitalea</taxon>
    </lineage>
</organism>
<dbReference type="RefSeq" id="WP_281814963.1">
    <property type="nucleotide sequence ID" value="NZ_BRLB01000004.1"/>
</dbReference>
<sequence>MVSISTCFDYTMSLDDQFKLANEVGFKHISLSSNYEHNGLLNSLEHIITLKNKYNMRIDTIHGCQIADNNCIDTLYIIAHAARKLESDTIVIHPCPFFVRETEVEDKLNILLSKASELENIAKRFNIKFALENLHPDGATIVLKRALDVMDKNYFGMCYDSTHAQIDGPRKFELLEEYRNRIIAVHISDRIKEFVDHVVPGEGFIDFSTVMKHLREIDYNKPILMEVLSDYTSFKNTKVLVKEAYNKAIELRRMLLNS</sequence>
<keyword evidence="3" id="KW-1185">Reference proteome</keyword>
<dbReference type="InterPro" id="IPR036237">
    <property type="entry name" value="Xyl_isomerase-like_sf"/>
</dbReference>
<dbReference type="SUPFAM" id="SSF51658">
    <property type="entry name" value="Xylose isomerase-like"/>
    <property type="match status" value="1"/>
</dbReference>
<feature type="domain" description="Xylose isomerase-like TIM barrel" evidence="1">
    <location>
        <begin position="79"/>
        <end position="235"/>
    </location>
</feature>
<proteinExistence type="predicted"/>
<dbReference type="InterPro" id="IPR013022">
    <property type="entry name" value="Xyl_isomerase-like_TIM-brl"/>
</dbReference>
<comment type="caution">
    <text evidence="2">The sequence shown here is derived from an EMBL/GenBank/DDBJ whole genome shotgun (WGS) entry which is preliminary data.</text>
</comment>
<dbReference type="AlphaFoldDB" id="A0A9W5YBT2"/>
<evidence type="ECO:0000313" key="2">
    <source>
        <dbReference type="EMBL" id="GKX29468.1"/>
    </source>
</evidence>
<dbReference type="Pfam" id="PF01261">
    <property type="entry name" value="AP_endonuc_2"/>
    <property type="match status" value="1"/>
</dbReference>
<dbReference type="PANTHER" id="PTHR12110">
    <property type="entry name" value="HYDROXYPYRUVATE ISOMERASE"/>
    <property type="match status" value="1"/>
</dbReference>
<evidence type="ECO:0000259" key="1">
    <source>
        <dbReference type="Pfam" id="PF01261"/>
    </source>
</evidence>
<reference evidence="2" key="1">
    <citation type="submission" date="2022-06" db="EMBL/GenBank/DDBJ databases">
        <title>Vallitalea longa sp. nov., an anaerobic bacterium isolated from marine sediment.</title>
        <authorList>
            <person name="Hirano S."/>
            <person name="Terahara T."/>
            <person name="Mori K."/>
            <person name="Hamada M."/>
            <person name="Matsumoto R."/>
            <person name="Kobayashi T."/>
        </authorList>
    </citation>
    <scope>NUCLEOTIDE SEQUENCE</scope>
    <source>
        <strain evidence="2">SH18-1</strain>
    </source>
</reference>
<gene>
    <name evidence="2" type="ORF">SH1V18_19480</name>
</gene>
<dbReference type="Proteomes" id="UP001144256">
    <property type="component" value="Unassembled WGS sequence"/>
</dbReference>
<name>A0A9W5YBT2_9FIRM</name>
<dbReference type="InterPro" id="IPR050312">
    <property type="entry name" value="IolE/XylAMocC-like"/>
</dbReference>
<protein>
    <recommendedName>
        <fullName evidence="1">Xylose isomerase-like TIM barrel domain-containing protein</fullName>
    </recommendedName>
</protein>
<dbReference type="Gene3D" id="3.20.20.150">
    <property type="entry name" value="Divalent-metal-dependent TIM barrel enzymes"/>
    <property type="match status" value="1"/>
</dbReference>
<evidence type="ECO:0000313" key="3">
    <source>
        <dbReference type="Proteomes" id="UP001144256"/>
    </source>
</evidence>
<accession>A0A9W5YBT2</accession>